<protein>
    <recommendedName>
        <fullName evidence="4">Protein LvrA</fullName>
    </recommendedName>
</protein>
<evidence type="ECO:0000256" key="1">
    <source>
        <dbReference type="SAM" id="MobiDB-lite"/>
    </source>
</evidence>
<feature type="region of interest" description="Disordered" evidence="1">
    <location>
        <begin position="119"/>
        <end position="160"/>
    </location>
</feature>
<feature type="compositionally biased region" description="Polar residues" evidence="1">
    <location>
        <begin position="141"/>
        <end position="156"/>
    </location>
</feature>
<evidence type="ECO:0000313" key="2">
    <source>
        <dbReference type="EMBL" id="RJY33993.1"/>
    </source>
</evidence>
<evidence type="ECO:0000313" key="3">
    <source>
        <dbReference type="Proteomes" id="UP000277145"/>
    </source>
</evidence>
<evidence type="ECO:0008006" key="4">
    <source>
        <dbReference type="Google" id="ProtNLM"/>
    </source>
</evidence>
<reference evidence="2 3" key="1">
    <citation type="submission" date="2018-08" db="EMBL/GenBank/DDBJ databases">
        <title>Genome Sequences of Legionella pneumophila subsp. pneumophila Isolates, Recovered from a Drinking Water System in a Large Builging.</title>
        <authorList>
            <person name="Gomez-Alvarez V."/>
            <person name="Boczek L."/>
            <person name="King D."/>
            <person name="Pemberton A."/>
            <person name="Pfaller S."/>
            <person name="Rodgers M."/>
            <person name="Santodomingo J."/>
            <person name="Revetta R."/>
        </authorList>
    </citation>
    <scope>NUCLEOTIDE SEQUENCE [LARGE SCALE GENOMIC DNA]</scope>
    <source>
        <strain evidence="2 3">L01C.1</strain>
    </source>
</reference>
<dbReference type="Proteomes" id="UP000277145">
    <property type="component" value="Unassembled WGS sequence"/>
</dbReference>
<proteinExistence type="predicted"/>
<accession>A0A3A6U9I3</accession>
<dbReference type="EMBL" id="QWDR01000001">
    <property type="protein sequence ID" value="RJY33993.1"/>
    <property type="molecule type" value="Genomic_DNA"/>
</dbReference>
<comment type="caution">
    <text evidence="2">The sequence shown here is derived from an EMBL/GenBank/DDBJ whole genome shotgun (WGS) entry which is preliminary data.</text>
</comment>
<name>A0A3A6U9I3_LEGPN</name>
<dbReference type="RefSeq" id="WP_011212717.1">
    <property type="nucleotide sequence ID" value="NZ_QWDW01000001.1"/>
</dbReference>
<organism evidence="2 3">
    <name type="scientific">Legionella pneumophila subsp. pneumophila</name>
    <dbReference type="NCBI Taxonomy" id="91891"/>
    <lineage>
        <taxon>Bacteria</taxon>
        <taxon>Pseudomonadati</taxon>
        <taxon>Pseudomonadota</taxon>
        <taxon>Gammaproteobacteria</taxon>
        <taxon>Legionellales</taxon>
        <taxon>Legionellaceae</taxon>
        <taxon>Legionella</taxon>
    </lineage>
</organism>
<gene>
    <name evidence="2" type="ORF">D1H98_04140</name>
</gene>
<dbReference type="AlphaFoldDB" id="A0A3A6U9I3"/>
<sequence length="277" mass="32026">MILRMISLSFLFANAHELAALLELPYVQRLVYLMGIRPYMDRQSCIVGIKRRISYQSLRETLYVGPIAGVKTGSPSLQQIKRAVKSLERAGLIEIQSTEKHLIVKCIYAELDNPAQKKAVPKPNLYPDTNPTQEDALESGESCNFGQKPNIANNTEADPPQKSEDYNYIYMCSKFEKFWKSYPHPVDREAAFYQFRELNPDDKLFEKIMTGLHGQIESYNLQVMLSEWVPKWKYPSNWLAKKCWQTDPYVFEQSLPVVHDLENQQIGIQEDSNLDHT</sequence>